<dbReference type="EC" id="2.4.-.-" evidence="5"/>
<dbReference type="PANTHER" id="PTHR22916:SF51">
    <property type="entry name" value="GLYCOSYLTRANSFERASE EPSH-RELATED"/>
    <property type="match status" value="1"/>
</dbReference>
<dbReference type="PANTHER" id="PTHR22916">
    <property type="entry name" value="GLYCOSYLTRANSFERASE"/>
    <property type="match status" value="1"/>
</dbReference>
<evidence type="ECO:0000256" key="2">
    <source>
        <dbReference type="ARBA" id="ARBA00022676"/>
    </source>
</evidence>
<proteinExistence type="inferred from homology"/>
<keyword evidence="2 5" id="KW-0328">Glycosyltransferase</keyword>
<keyword evidence="6" id="KW-1185">Reference proteome</keyword>
<name>A0ABU5KJT3_9BACL</name>
<reference evidence="5 6" key="1">
    <citation type="submission" date="2023-12" db="EMBL/GenBank/DDBJ databases">
        <title>Jeotgalibacillus haloalkaliphilus sp. nov., a novel salt-tolerant bacteria, isolated from the estuary of the Fenhe River into the Yellow River.</title>
        <authorList>
            <person name="Li Y."/>
        </authorList>
    </citation>
    <scope>NUCLEOTIDE SEQUENCE [LARGE SCALE GENOMIC DNA]</scope>
    <source>
        <strain evidence="5 6">HH7-29</strain>
    </source>
</reference>
<keyword evidence="3 5" id="KW-0808">Transferase</keyword>
<evidence type="ECO:0000313" key="5">
    <source>
        <dbReference type="EMBL" id="MDZ5711445.1"/>
    </source>
</evidence>
<dbReference type="SUPFAM" id="SSF53448">
    <property type="entry name" value="Nucleotide-diphospho-sugar transferases"/>
    <property type="match status" value="1"/>
</dbReference>
<sequence length="338" mass="39631">MKKVSVIIPVYKVEPYLDRCIKSVVNQTYPHLEIILVNDGSPDRCPEICDKWAEEDSRIQVIHKENGGLSDARNAGIDAATGEYITFLDSDDMFAPQMVEVLYDNLISLQTRISVAQIQRVPEGKEPEYHFDTTPRLVTGDNVLIETIIKKPQWEACSKLFDRKLFEDTRFLKGILYEDLLLIPQIYARVDQIAVTSAGLYLYFERHDSIMGQTKRKISPDLVKVIEQNIMALKSNRQISRDTYYRLYAAFLLHPLVYFYDMDYYNTYKANTEFNRAYRQFLRRQWREIRQNIYMSRACKAGLAVCMNSVFIYYKTFKLLITLKENKRISWTFNTAGY</sequence>
<evidence type="ECO:0000313" key="6">
    <source>
        <dbReference type="Proteomes" id="UP001292084"/>
    </source>
</evidence>
<dbReference type="RefSeq" id="WP_322420450.1">
    <property type="nucleotide sequence ID" value="NZ_JAXQNN010000001.1"/>
</dbReference>
<dbReference type="InterPro" id="IPR029044">
    <property type="entry name" value="Nucleotide-diphossugar_trans"/>
</dbReference>
<feature type="domain" description="Glycosyltransferase 2-like" evidence="4">
    <location>
        <begin position="5"/>
        <end position="132"/>
    </location>
</feature>
<protein>
    <submittedName>
        <fullName evidence="5">Glycosyltransferase family 2 protein</fullName>
        <ecNumber evidence="5">2.4.-.-</ecNumber>
    </submittedName>
</protein>
<comment type="similarity">
    <text evidence="1">Belongs to the glycosyltransferase 2 family.</text>
</comment>
<dbReference type="CDD" id="cd00761">
    <property type="entry name" value="Glyco_tranf_GTA_type"/>
    <property type="match status" value="1"/>
</dbReference>
<comment type="caution">
    <text evidence="5">The sequence shown here is derived from an EMBL/GenBank/DDBJ whole genome shotgun (WGS) entry which is preliminary data.</text>
</comment>
<dbReference type="GO" id="GO:0016757">
    <property type="term" value="F:glycosyltransferase activity"/>
    <property type="evidence" value="ECO:0007669"/>
    <property type="project" value="UniProtKB-KW"/>
</dbReference>
<accession>A0ABU5KJT3</accession>
<dbReference type="Gene3D" id="3.90.550.10">
    <property type="entry name" value="Spore Coat Polysaccharide Biosynthesis Protein SpsA, Chain A"/>
    <property type="match status" value="1"/>
</dbReference>
<organism evidence="5 6">
    <name type="scientific">Jeotgalibacillus haloalkalitolerans</name>
    <dbReference type="NCBI Taxonomy" id="3104292"/>
    <lineage>
        <taxon>Bacteria</taxon>
        <taxon>Bacillati</taxon>
        <taxon>Bacillota</taxon>
        <taxon>Bacilli</taxon>
        <taxon>Bacillales</taxon>
        <taxon>Caryophanaceae</taxon>
        <taxon>Jeotgalibacillus</taxon>
    </lineage>
</organism>
<dbReference type="EMBL" id="JAXQNN010000001">
    <property type="protein sequence ID" value="MDZ5711445.1"/>
    <property type="molecule type" value="Genomic_DNA"/>
</dbReference>
<evidence type="ECO:0000259" key="4">
    <source>
        <dbReference type="Pfam" id="PF00535"/>
    </source>
</evidence>
<evidence type="ECO:0000256" key="3">
    <source>
        <dbReference type="ARBA" id="ARBA00022679"/>
    </source>
</evidence>
<dbReference type="Pfam" id="PF00535">
    <property type="entry name" value="Glycos_transf_2"/>
    <property type="match status" value="1"/>
</dbReference>
<dbReference type="Proteomes" id="UP001292084">
    <property type="component" value="Unassembled WGS sequence"/>
</dbReference>
<evidence type="ECO:0000256" key="1">
    <source>
        <dbReference type="ARBA" id="ARBA00006739"/>
    </source>
</evidence>
<dbReference type="InterPro" id="IPR001173">
    <property type="entry name" value="Glyco_trans_2-like"/>
</dbReference>
<gene>
    <name evidence="5" type="ORF">UFB30_04375</name>
</gene>